<sequence length="294" mass="34770">MLYSKTRLTRLLNISPHLMRKLEKEGILQPKKKVRNRKYYGFNEYLGLRIIQKLRENGISPKKMVASLKSVQKSFQKLKSPLTEVKFISVGKEVVMKYGGNVIDSDGQYILPQLFEEGKADVYSLSQTAWYWFEMANKYDQEPETYSKAEFYYKQALQYQPEMFEALMNLGTLYYKNGKMKAAETYYLKALKLEPANYLLLYNLGNLYDEKKDYKKAASSYEKAIHAKEDYPDAHYNLALLYMRIKEWGKSIYHFQFYLTLDEESIWAEIAKKQIENIKDIVIREKEKESHEGE</sequence>
<dbReference type="AlphaFoldDB" id="A0A1F5VW21"/>
<dbReference type="SUPFAM" id="SSF48452">
    <property type="entry name" value="TPR-like"/>
    <property type="match status" value="1"/>
</dbReference>
<feature type="repeat" description="TPR" evidence="3">
    <location>
        <begin position="198"/>
        <end position="231"/>
    </location>
</feature>
<keyword evidence="1" id="KW-0677">Repeat</keyword>
<dbReference type="GO" id="GO:0006355">
    <property type="term" value="P:regulation of DNA-templated transcription"/>
    <property type="evidence" value="ECO:0007669"/>
    <property type="project" value="InterPro"/>
</dbReference>
<dbReference type="SMART" id="SM00028">
    <property type="entry name" value="TPR"/>
    <property type="match status" value="4"/>
</dbReference>
<dbReference type="Proteomes" id="UP000178943">
    <property type="component" value="Unassembled WGS sequence"/>
</dbReference>
<accession>A0A1F5VW21</accession>
<dbReference type="Gene3D" id="1.25.40.10">
    <property type="entry name" value="Tetratricopeptide repeat domain"/>
    <property type="match status" value="1"/>
</dbReference>
<dbReference type="Pfam" id="PF13414">
    <property type="entry name" value="TPR_11"/>
    <property type="match status" value="1"/>
</dbReference>
<comment type="caution">
    <text evidence="5">The sequence shown here is derived from an EMBL/GenBank/DDBJ whole genome shotgun (WGS) entry which is preliminary data.</text>
</comment>
<dbReference type="PROSITE" id="PS50005">
    <property type="entry name" value="TPR"/>
    <property type="match status" value="2"/>
</dbReference>
<dbReference type="PANTHER" id="PTHR44858:SF1">
    <property type="entry name" value="UDP-N-ACETYLGLUCOSAMINE--PEPTIDE N-ACETYLGLUCOSAMINYLTRANSFERASE SPINDLY-RELATED"/>
    <property type="match status" value="1"/>
</dbReference>
<dbReference type="SUPFAM" id="SSF46955">
    <property type="entry name" value="Putative DNA-binding domain"/>
    <property type="match status" value="1"/>
</dbReference>
<evidence type="ECO:0000313" key="5">
    <source>
        <dbReference type="EMBL" id="OGF67538.1"/>
    </source>
</evidence>
<dbReference type="PANTHER" id="PTHR44858">
    <property type="entry name" value="TETRATRICOPEPTIDE REPEAT PROTEIN 6"/>
    <property type="match status" value="1"/>
</dbReference>
<dbReference type="InterPro" id="IPR000551">
    <property type="entry name" value="MerR-type_HTH_dom"/>
</dbReference>
<gene>
    <name evidence="5" type="ORF">A2Y62_12850</name>
</gene>
<dbReference type="InterPro" id="IPR050498">
    <property type="entry name" value="Ycf3"/>
</dbReference>
<evidence type="ECO:0000256" key="1">
    <source>
        <dbReference type="ARBA" id="ARBA00022737"/>
    </source>
</evidence>
<evidence type="ECO:0000313" key="6">
    <source>
        <dbReference type="Proteomes" id="UP000178943"/>
    </source>
</evidence>
<evidence type="ECO:0000256" key="3">
    <source>
        <dbReference type="PROSITE-ProRule" id="PRU00339"/>
    </source>
</evidence>
<name>A0A1F5VW21_9BACT</name>
<evidence type="ECO:0000259" key="4">
    <source>
        <dbReference type="Pfam" id="PF13411"/>
    </source>
</evidence>
<dbReference type="PROSITE" id="PS50293">
    <property type="entry name" value="TPR_REGION"/>
    <property type="match status" value="1"/>
</dbReference>
<evidence type="ECO:0000256" key="2">
    <source>
        <dbReference type="ARBA" id="ARBA00022803"/>
    </source>
</evidence>
<dbReference type="EMBL" id="MFGW01000046">
    <property type="protein sequence ID" value="OGF67538.1"/>
    <property type="molecule type" value="Genomic_DNA"/>
</dbReference>
<proteinExistence type="predicted"/>
<protein>
    <recommendedName>
        <fullName evidence="4">HTH merR-type domain-containing protein</fullName>
    </recommendedName>
</protein>
<feature type="domain" description="HTH merR-type" evidence="4">
    <location>
        <begin position="6"/>
        <end position="63"/>
    </location>
</feature>
<dbReference type="STRING" id="1817863.A2Y62_12850"/>
<feature type="repeat" description="TPR" evidence="3">
    <location>
        <begin position="164"/>
        <end position="197"/>
    </location>
</feature>
<dbReference type="Gene3D" id="1.10.1660.10">
    <property type="match status" value="1"/>
</dbReference>
<dbReference type="GO" id="GO:0003677">
    <property type="term" value="F:DNA binding"/>
    <property type="evidence" value="ECO:0007669"/>
    <property type="project" value="InterPro"/>
</dbReference>
<dbReference type="InterPro" id="IPR019734">
    <property type="entry name" value="TPR_rpt"/>
</dbReference>
<dbReference type="InterPro" id="IPR009061">
    <property type="entry name" value="DNA-bd_dom_put_sf"/>
</dbReference>
<organism evidence="5 6">
    <name type="scientific">Candidatus Fischerbacteria bacterium RBG_13_37_8</name>
    <dbReference type="NCBI Taxonomy" id="1817863"/>
    <lineage>
        <taxon>Bacteria</taxon>
        <taxon>Candidatus Fischeribacteriota</taxon>
    </lineage>
</organism>
<reference evidence="5 6" key="1">
    <citation type="journal article" date="2016" name="Nat. Commun.">
        <title>Thousands of microbial genomes shed light on interconnected biogeochemical processes in an aquifer system.</title>
        <authorList>
            <person name="Anantharaman K."/>
            <person name="Brown C.T."/>
            <person name="Hug L.A."/>
            <person name="Sharon I."/>
            <person name="Castelle C.J."/>
            <person name="Probst A.J."/>
            <person name="Thomas B.C."/>
            <person name="Singh A."/>
            <person name="Wilkins M.J."/>
            <person name="Karaoz U."/>
            <person name="Brodie E.L."/>
            <person name="Williams K.H."/>
            <person name="Hubbard S.S."/>
            <person name="Banfield J.F."/>
        </authorList>
    </citation>
    <scope>NUCLEOTIDE SEQUENCE [LARGE SCALE GENOMIC DNA]</scope>
</reference>
<dbReference type="Pfam" id="PF00515">
    <property type="entry name" value="TPR_1"/>
    <property type="match status" value="1"/>
</dbReference>
<dbReference type="Pfam" id="PF13411">
    <property type="entry name" value="MerR_1"/>
    <property type="match status" value="1"/>
</dbReference>
<keyword evidence="2 3" id="KW-0802">TPR repeat</keyword>
<dbReference type="InterPro" id="IPR011990">
    <property type="entry name" value="TPR-like_helical_dom_sf"/>
</dbReference>